<reference evidence="10 11" key="1">
    <citation type="submission" date="2018-02" db="EMBL/GenBank/DDBJ databases">
        <title>Genomic Reconstructions from Amazon Rainforest and Pasture Soil Reveal Novel Insights into the Physiology of Candidate Phyla in Tropical Sites.</title>
        <authorList>
            <person name="Kroeger M.E."/>
            <person name="Delmont T."/>
            <person name="Eren A.M."/>
            <person name="Guo J."/>
            <person name="Meyer K.M."/>
            <person name="Khan K."/>
            <person name="Rodrigues J.L.M."/>
            <person name="Bohannan B.J.M."/>
            <person name="Tringe S."/>
            <person name="Borges C.D."/>
            <person name="Tiedje J."/>
            <person name="Tsai S.M."/>
            <person name="Nusslein K."/>
        </authorList>
    </citation>
    <scope>NUCLEOTIDE SEQUENCE [LARGE SCALE GENOMIC DNA]</scope>
    <source>
        <strain evidence="10">Amazon FNV 2010 28 9</strain>
    </source>
</reference>
<evidence type="ECO:0000256" key="2">
    <source>
        <dbReference type="ARBA" id="ARBA00022730"/>
    </source>
</evidence>
<keyword evidence="3 8" id="KW-0694">RNA-binding</keyword>
<dbReference type="Proteomes" id="UP000246104">
    <property type="component" value="Unassembled WGS sequence"/>
</dbReference>
<dbReference type="InterPro" id="IPR015946">
    <property type="entry name" value="KH_dom-like_a/b"/>
</dbReference>
<dbReference type="FunFam" id="3.30.300.20:FF:000001">
    <property type="entry name" value="30S ribosomal protein S3"/>
    <property type="match status" value="1"/>
</dbReference>
<comment type="function">
    <text evidence="6 8">Binds the lower part of the 30S subunit head. Binds mRNA in the 70S ribosome, positioning it for translation.</text>
</comment>
<evidence type="ECO:0000313" key="10">
    <source>
        <dbReference type="EMBL" id="PWU23144.1"/>
    </source>
</evidence>
<dbReference type="Pfam" id="PF00189">
    <property type="entry name" value="Ribosomal_S3_C"/>
    <property type="match status" value="1"/>
</dbReference>
<dbReference type="GO" id="GO:0006412">
    <property type="term" value="P:translation"/>
    <property type="evidence" value="ECO:0007669"/>
    <property type="project" value="UniProtKB-UniRule"/>
</dbReference>
<dbReference type="Pfam" id="PF07650">
    <property type="entry name" value="KH_2"/>
    <property type="match status" value="1"/>
</dbReference>
<dbReference type="InterPro" id="IPR004044">
    <property type="entry name" value="KH_dom_type_2"/>
</dbReference>
<dbReference type="InterPro" id="IPR001351">
    <property type="entry name" value="Ribosomal_uS3_C"/>
</dbReference>
<dbReference type="InterPro" id="IPR057258">
    <property type="entry name" value="Ribosomal_uS3"/>
</dbReference>
<comment type="caution">
    <text evidence="10">The sequence shown here is derived from an EMBL/GenBank/DDBJ whole genome shotgun (WGS) entry which is preliminary data.</text>
</comment>
<dbReference type="PROSITE" id="PS50823">
    <property type="entry name" value="KH_TYPE_2"/>
    <property type="match status" value="1"/>
</dbReference>
<evidence type="ECO:0000256" key="6">
    <source>
        <dbReference type="ARBA" id="ARBA00024998"/>
    </source>
</evidence>
<evidence type="ECO:0000256" key="1">
    <source>
        <dbReference type="ARBA" id="ARBA00010761"/>
    </source>
</evidence>
<dbReference type="CDD" id="cd02412">
    <property type="entry name" value="KH-II_30S_S3"/>
    <property type="match status" value="1"/>
</dbReference>
<dbReference type="AlphaFoldDB" id="A0A317JPF4"/>
<dbReference type="SMART" id="SM00322">
    <property type="entry name" value="KH"/>
    <property type="match status" value="1"/>
</dbReference>
<organism evidence="10 11">
    <name type="scientific">Candidatus Cerribacteria bacterium 'Amazon FNV 2010 28 9'</name>
    <dbReference type="NCBI Taxonomy" id="2081795"/>
    <lineage>
        <taxon>Bacteria</taxon>
        <taxon>Candidatus Cerribacteria</taxon>
    </lineage>
</organism>
<dbReference type="InterPro" id="IPR004087">
    <property type="entry name" value="KH_dom"/>
</dbReference>
<dbReference type="PANTHER" id="PTHR11760:SF19">
    <property type="entry name" value="SMALL RIBOSOMAL SUBUNIT PROTEIN US3C"/>
    <property type="match status" value="1"/>
</dbReference>
<evidence type="ECO:0000313" key="11">
    <source>
        <dbReference type="Proteomes" id="UP000246104"/>
    </source>
</evidence>
<evidence type="ECO:0000259" key="9">
    <source>
        <dbReference type="PROSITE" id="PS50823"/>
    </source>
</evidence>
<comment type="similarity">
    <text evidence="1 8">Belongs to the universal ribosomal protein uS3 family.</text>
</comment>
<dbReference type="PANTHER" id="PTHR11760">
    <property type="entry name" value="30S/40S RIBOSOMAL PROTEIN S3"/>
    <property type="match status" value="1"/>
</dbReference>
<keyword evidence="2 8" id="KW-0699">rRNA-binding</keyword>
<dbReference type="SUPFAM" id="SSF54821">
    <property type="entry name" value="Ribosomal protein S3 C-terminal domain"/>
    <property type="match status" value="1"/>
</dbReference>
<dbReference type="GO" id="GO:0003735">
    <property type="term" value="F:structural constituent of ribosome"/>
    <property type="evidence" value="ECO:0007669"/>
    <property type="project" value="InterPro"/>
</dbReference>
<dbReference type="Gene3D" id="3.30.300.20">
    <property type="match status" value="1"/>
</dbReference>
<sequence>MGQKVNPHAFRLGNLYTWDSLWYAPTKGYSDYVLEDVKIRKFLSEKLKSAGLVKIEIERSVNALKLRFHVSRPGVVIGRGGGNLETLKNDLAKLLKINLTDKRAMKIQIDEIVEVKKPDIEAKLIAERIAEQLVKRLPQRRAVSQAMERAMSSGAKGIKIVLSGRINGAEIGRREKYALGTVPTQTLRCDISYAHVPAKTRSGYVGIKVWVNKGERVIA</sequence>
<keyword evidence="5 8" id="KW-0687">Ribonucleoprotein</keyword>
<evidence type="ECO:0000256" key="7">
    <source>
        <dbReference type="ARBA" id="ARBA00035257"/>
    </source>
</evidence>
<dbReference type="InterPro" id="IPR009019">
    <property type="entry name" value="KH_sf_prok-type"/>
</dbReference>
<dbReference type="GO" id="GO:0022627">
    <property type="term" value="C:cytosolic small ribosomal subunit"/>
    <property type="evidence" value="ECO:0007669"/>
    <property type="project" value="TreeGrafter"/>
</dbReference>
<evidence type="ECO:0000256" key="3">
    <source>
        <dbReference type="ARBA" id="ARBA00022884"/>
    </source>
</evidence>
<dbReference type="GO" id="GO:0019843">
    <property type="term" value="F:rRNA binding"/>
    <property type="evidence" value="ECO:0007669"/>
    <property type="project" value="UniProtKB-UniRule"/>
</dbReference>
<dbReference type="Gene3D" id="3.30.1140.32">
    <property type="entry name" value="Ribosomal protein S3, C-terminal domain"/>
    <property type="match status" value="1"/>
</dbReference>
<dbReference type="PROSITE" id="PS50084">
    <property type="entry name" value="KH_TYPE_1"/>
    <property type="match status" value="1"/>
</dbReference>
<dbReference type="HAMAP" id="MF_01309_B">
    <property type="entry name" value="Ribosomal_uS3_B"/>
    <property type="match status" value="1"/>
</dbReference>
<dbReference type="InterPro" id="IPR036419">
    <property type="entry name" value="Ribosomal_S3_C_sf"/>
</dbReference>
<comment type="subunit">
    <text evidence="8">Part of the 30S ribosomal subunit. Forms a tight complex with proteins S10 and S14.</text>
</comment>
<proteinExistence type="inferred from homology"/>
<evidence type="ECO:0000256" key="8">
    <source>
        <dbReference type="HAMAP-Rule" id="MF_01309"/>
    </source>
</evidence>
<keyword evidence="4 8" id="KW-0689">Ribosomal protein</keyword>
<gene>
    <name evidence="8" type="primary">rpsC</name>
    <name evidence="10" type="ORF">C5B42_04010</name>
</gene>
<evidence type="ECO:0000256" key="4">
    <source>
        <dbReference type="ARBA" id="ARBA00022980"/>
    </source>
</evidence>
<dbReference type="GO" id="GO:0003729">
    <property type="term" value="F:mRNA binding"/>
    <property type="evidence" value="ECO:0007669"/>
    <property type="project" value="UniProtKB-UniRule"/>
</dbReference>
<dbReference type="SUPFAM" id="SSF54814">
    <property type="entry name" value="Prokaryotic type KH domain (KH-domain type II)"/>
    <property type="match status" value="1"/>
</dbReference>
<dbReference type="NCBIfam" id="TIGR01009">
    <property type="entry name" value="rpsC_bact"/>
    <property type="match status" value="1"/>
</dbReference>
<protein>
    <recommendedName>
        <fullName evidence="7 8">Small ribosomal subunit protein uS3</fullName>
    </recommendedName>
</protein>
<dbReference type="EMBL" id="PSRQ01000045">
    <property type="protein sequence ID" value="PWU23144.1"/>
    <property type="molecule type" value="Genomic_DNA"/>
</dbReference>
<accession>A0A317JPF4</accession>
<feature type="domain" description="KH type-2" evidence="9">
    <location>
        <begin position="39"/>
        <end position="113"/>
    </location>
</feature>
<name>A0A317JPF4_9BACT</name>
<dbReference type="InterPro" id="IPR005704">
    <property type="entry name" value="Ribosomal_uS3_bac-typ"/>
</dbReference>
<evidence type="ECO:0000256" key="5">
    <source>
        <dbReference type="ARBA" id="ARBA00023274"/>
    </source>
</evidence>